<dbReference type="InterPro" id="IPR029063">
    <property type="entry name" value="SAM-dependent_MTases_sf"/>
</dbReference>
<dbReference type="GO" id="GO:0002098">
    <property type="term" value="P:tRNA wobble uridine modification"/>
    <property type="evidence" value="ECO:0007669"/>
    <property type="project" value="TreeGrafter"/>
</dbReference>
<dbReference type="InterPro" id="IPR013216">
    <property type="entry name" value="Methyltransf_11"/>
</dbReference>
<keyword evidence="2 4" id="KW-0808">Transferase</keyword>
<dbReference type="Gene3D" id="3.40.50.150">
    <property type="entry name" value="Vaccinia Virus protein VP39"/>
    <property type="match status" value="1"/>
</dbReference>
<evidence type="ECO:0000259" key="3">
    <source>
        <dbReference type="Pfam" id="PF08241"/>
    </source>
</evidence>
<dbReference type="GO" id="GO:0000049">
    <property type="term" value="F:tRNA binding"/>
    <property type="evidence" value="ECO:0007669"/>
    <property type="project" value="TreeGrafter"/>
</dbReference>
<dbReference type="GO" id="GO:0106335">
    <property type="term" value="F:tRNA (5-carboxymethyluridine(34)-5-O)-methyltransferase activity"/>
    <property type="evidence" value="ECO:0007669"/>
    <property type="project" value="TreeGrafter"/>
</dbReference>
<dbReference type="GO" id="GO:0005737">
    <property type="term" value="C:cytoplasm"/>
    <property type="evidence" value="ECO:0007669"/>
    <property type="project" value="TreeGrafter"/>
</dbReference>
<feature type="domain" description="Methyltransferase type 11" evidence="3">
    <location>
        <begin position="53"/>
        <end position="138"/>
    </location>
</feature>
<dbReference type="EMBL" id="LGRB01000019">
    <property type="protein sequence ID" value="OCT45536.1"/>
    <property type="molecule type" value="Genomic_DNA"/>
</dbReference>
<dbReference type="STRING" id="86049.A0A1C1CAM7"/>
<dbReference type="GO" id="GO:0005634">
    <property type="term" value="C:nucleus"/>
    <property type="evidence" value="ECO:0007669"/>
    <property type="project" value="TreeGrafter"/>
</dbReference>
<dbReference type="Proteomes" id="UP000094526">
    <property type="component" value="Unassembled WGS sequence"/>
</dbReference>
<dbReference type="eggNOG" id="KOG1331">
    <property type="taxonomic scope" value="Eukaryota"/>
</dbReference>
<dbReference type="PANTHER" id="PTHR13069:SF21">
    <property type="entry name" value="ALKYLATED DNA REPAIR PROTEIN ALKB HOMOLOG 8"/>
    <property type="match status" value="1"/>
</dbReference>
<dbReference type="SUPFAM" id="SSF53335">
    <property type="entry name" value="S-adenosyl-L-methionine-dependent methyltransferases"/>
    <property type="match status" value="1"/>
</dbReference>
<organism evidence="4 5">
    <name type="scientific">Cladophialophora carrionii</name>
    <dbReference type="NCBI Taxonomy" id="86049"/>
    <lineage>
        <taxon>Eukaryota</taxon>
        <taxon>Fungi</taxon>
        <taxon>Dikarya</taxon>
        <taxon>Ascomycota</taxon>
        <taxon>Pezizomycotina</taxon>
        <taxon>Eurotiomycetes</taxon>
        <taxon>Chaetothyriomycetidae</taxon>
        <taxon>Chaetothyriales</taxon>
        <taxon>Herpotrichiellaceae</taxon>
        <taxon>Cladophialophora</taxon>
    </lineage>
</organism>
<protein>
    <submittedName>
        <fullName evidence="4">tRNA (Carboxymethyluridine(34)-5-O)-methyltransferase</fullName>
    </submittedName>
</protein>
<name>A0A1C1CAM7_9EURO</name>
<dbReference type="PANTHER" id="PTHR13069">
    <property type="entry name" value="ALKYLATED DNA REPAIR PROTEIN ALKB HOMOLOG 8"/>
    <property type="match status" value="1"/>
</dbReference>
<dbReference type="CDD" id="cd02440">
    <property type="entry name" value="AdoMet_MTases"/>
    <property type="match status" value="1"/>
</dbReference>
<dbReference type="GO" id="GO:0008757">
    <property type="term" value="F:S-adenosylmethionine-dependent methyltransferase activity"/>
    <property type="evidence" value="ECO:0007669"/>
    <property type="project" value="InterPro"/>
</dbReference>
<dbReference type="FunFam" id="3.40.50.150:FF:000219">
    <property type="entry name" value="tRNA (Carboxymethyluridine(34)-5-O)-methyltransferase"/>
    <property type="match status" value="1"/>
</dbReference>
<dbReference type="Pfam" id="PF08241">
    <property type="entry name" value="Methyltransf_11"/>
    <property type="match status" value="1"/>
</dbReference>
<reference evidence="5" key="1">
    <citation type="submission" date="2015-07" db="EMBL/GenBank/DDBJ databases">
        <authorList>
            <person name="Teixeira M.M."/>
            <person name="Souza R.C."/>
            <person name="Almeida L.G."/>
            <person name="Vicente V.A."/>
            <person name="de Hoog S."/>
            <person name="Bocca A.L."/>
            <person name="de Almeida S.R."/>
            <person name="Vasconcelos A.T."/>
            <person name="Felipe M.S."/>
        </authorList>
    </citation>
    <scope>NUCLEOTIDE SEQUENCE [LARGE SCALE GENOMIC DNA]</scope>
    <source>
        <strain evidence="5">KSF</strain>
    </source>
</reference>
<keyword evidence="5" id="KW-1185">Reference proteome</keyword>
<sequence>MAETSANTELEYEKRHVHEVYEDIASHFSSTRYKPWPVVDEFLRNLPAGSAGLDIGCGNGKYLAVNKDIFIIASDRSNALIQIARQHEPHSVVVADILSLPHPNDSFDFAISVAVIHHLSNSARRVQALREILKTLKPPAKSSVSGSGGGQALIFVWALEQKDSRRGWDHGDEQDVLVPWVLKQGHNAQSTAKHGSQGPLNGTCSPAPTTYHRYYHLYREGELRQDVIAAGGKVVKEGYDRDNWWVIITRQD</sequence>
<evidence type="ECO:0000256" key="1">
    <source>
        <dbReference type="ARBA" id="ARBA00022603"/>
    </source>
</evidence>
<keyword evidence="1 4" id="KW-0489">Methyltransferase</keyword>
<evidence type="ECO:0000313" key="4">
    <source>
        <dbReference type="EMBL" id="OCT45536.1"/>
    </source>
</evidence>
<comment type="caution">
    <text evidence="4">The sequence shown here is derived from an EMBL/GenBank/DDBJ whole genome shotgun (WGS) entry which is preliminary data.</text>
</comment>
<evidence type="ECO:0000256" key="2">
    <source>
        <dbReference type="ARBA" id="ARBA00022679"/>
    </source>
</evidence>
<proteinExistence type="predicted"/>
<dbReference type="GO" id="GO:0030488">
    <property type="term" value="P:tRNA methylation"/>
    <property type="evidence" value="ECO:0007669"/>
    <property type="project" value="TreeGrafter"/>
</dbReference>
<dbReference type="VEuPathDB" id="FungiDB:CLCR_01672"/>
<dbReference type="VEuPathDB" id="FungiDB:G647_03447"/>
<dbReference type="OrthoDB" id="271595at2759"/>
<gene>
    <name evidence="4" type="primary">trm9</name>
    <name evidence="4" type="ORF">CLCR_01672</name>
</gene>
<evidence type="ECO:0000313" key="5">
    <source>
        <dbReference type="Proteomes" id="UP000094526"/>
    </source>
</evidence>
<dbReference type="AlphaFoldDB" id="A0A1C1CAM7"/>
<accession>A0A1C1CAM7</accession>
<dbReference type="InterPro" id="IPR051422">
    <property type="entry name" value="AlkB_tRNA_MeTrf/Diox"/>
</dbReference>